<dbReference type="HOGENOM" id="CLU_1740437_0_0_1"/>
<protein>
    <submittedName>
        <fullName evidence="1">Uncharacterized protein</fullName>
    </submittedName>
</protein>
<reference evidence="1 2" key="1">
    <citation type="journal article" date="2010" name="Proc. Natl. Acad. Sci. U.S.A.">
        <title>Insights into evolution of multicellular fungi from the assembled chromosomes of the mushroom Coprinopsis cinerea (Coprinus cinereus).</title>
        <authorList>
            <person name="Stajich J.E."/>
            <person name="Wilke S.K."/>
            <person name="Ahren D."/>
            <person name="Au C.H."/>
            <person name="Birren B.W."/>
            <person name="Borodovsky M."/>
            <person name="Burns C."/>
            <person name="Canback B."/>
            <person name="Casselton L.A."/>
            <person name="Cheng C.K."/>
            <person name="Deng J."/>
            <person name="Dietrich F.S."/>
            <person name="Fargo D.C."/>
            <person name="Farman M.L."/>
            <person name="Gathman A.C."/>
            <person name="Goldberg J."/>
            <person name="Guigo R."/>
            <person name="Hoegger P.J."/>
            <person name="Hooker J.B."/>
            <person name="Huggins A."/>
            <person name="James T.Y."/>
            <person name="Kamada T."/>
            <person name="Kilaru S."/>
            <person name="Kodira C."/>
            <person name="Kues U."/>
            <person name="Kupfer D."/>
            <person name="Kwan H.S."/>
            <person name="Lomsadze A."/>
            <person name="Li W."/>
            <person name="Lilly W.W."/>
            <person name="Ma L.J."/>
            <person name="Mackey A.J."/>
            <person name="Manning G."/>
            <person name="Martin F."/>
            <person name="Muraguchi H."/>
            <person name="Natvig D.O."/>
            <person name="Palmerini H."/>
            <person name="Ramesh M.A."/>
            <person name="Rehmeyer C.J."/>
            <person name="Roe B.A."/>
            <person name="Shenoy N."/>
            <person name="Stanke M."/>
            <person name="Ter-Hovhannisyan V."/>
            <person name="Tunlid A."/>
            <person name="Velagapudi R."/>
            <person name="Vision T.J."/>
            <person name="Zeng Q."/>
            <person name="Zolan M.E."/>
            <person name="Pukkila P.J."/>
        </authorList>
    </citation>
    <scope>NUCLEOTIDE SEQUENCE [LARGE SCALE GENOMIC DNA]</scope>
    <source>
        <strain evidence="2">Okayama-7 / 130 / ATCC MYA-4618 / FGSC 9003</strain>
    </source>
</reference>
<proteinExistence type="predicted"/>
<dbReference type="AlphaFoldDB" id="D6RMZ4"/>
<dbReference type="KEGG" id="cci:CC1G_14679"/>
<accession>D6RMZ4</accession>
<dbReference type="Proteomes" id="UP000001861">
    <property type="component" value="Unassembled WGS sequence"/>
</dbReference>
<evidence type="ECO:0000313" key="2">
    <source>
        <dbReference type="Proteomes" id="UP000001861"/>
    </source>
</evidence>
<keyword evidence="2" id="KW-1185">Reference proteome</keyword>
<organism evidence="1 2">
    <name type="scientific">Coprinopsis cinerea (strain Okayama-7 / 130 / ATCC MYA-4618 / FGSC 9003)</name>
    <name type="common">Inky cap fungus</name>
    <name type="synonym">Hormographiella aspergillata</name>
    <dbReference type="NCBI Taxonomy" id="240176"/>
    <lineage>
        <taxon>Eukaryota</taxon>
        <taxon>Fungi</taxon>
        <taxon>Dikarya</taxon>
        <taxon>Basidiomycota</taxon>
        <taxon>Agaricomycotina</taxon>
        <taxon>Agaricomycetes</taxon>
        <taxon>Agaricomycetidae</taxon>
        <taxon>Agaricales</taxon>
        <taxon>Agaricineae</taxon>
        <taxon>Psathyrellaceae</taxon>
        <taxon>Coprinopsis</taxon>
    </lineage>
</organism>
<gene>
    <name evidence="1" type="ORF">CC1G_14679</name>
</gene>
<name>D6RMZ4_COPC7</name>
<sequence>MSSLELPVIGEVSQWSASGNWNKSGGSILYYADGRNPRFSDVNIHRAICLPSGLVTALGERVRDPPCFPLKNCLDAVKRIGTLVLGTEAWERVSKGVHLNSIVPLIKSYVWSFEFSSTGKQIKLWRKFISIRLRWDLLVLGSAEQSAASQ</sequence>
<dbReference type="EMBL" id="AACS02000005">
    <property type="protein sequence ID" value="EFI27756.1"/>
    <property type="molecule type" value="Genomic_DNA"/>
</dbReference>
<dbReference type="GeneID" id="9378498"/>
<comment type="caution">
    <text evidence="1">The sequence shown here is derived from an EMBL/GenBank/DDBJ whole genome shotgun (WGS) entry which is preliminary data.</text>
</comment>
<dbReference type="VEuPathDB" id="FungiDB:CC1G_14679"/>
<evidence type="ECO:0000313" key="1">
    <source>
        <dbReference type="EMBL" id="EFI27756.1"/>
    </source>
</evidence>
<dbReference type="RefSeq" id="XP_002911250.1">
    <property type="nucleotide sequence ID" value="XM_002911204.1"/>
</dbReference>
<dbReference type="InParanoid" id="D6RMZ4"/>